<dbReference type="PANTHER" id="PTHR10721:SF1">
    <property type="entry name" value="MITOCHONDRIAL IMPORT INNER MEMBRANE TRANSLOCASE SUBUNIT TIM44"/>
    <property type="match status" value="1"/>
</dbReference>
<evidence type="ECO:0000256" key="1">
    <source>
        <dbReference type="ARBA" id="ARBA00004370"/>
    </source>
</evidence>
<dbReference type="Gene3D" id="3.10.450.240">
    <property type="match status" value="1"/>
</dbReference>
<dbReference type="PANTHER" id="PTHR10721">
    <property type="entry name" value="MITOCHONDRIAL IMPORT INNER MEMBRANE TRANSLOCASE SUBUNIT TIM44"/>
    <property type="match status" value="1"/>
</dbReference>
<dbReference type="Pfam" id="PF04280">
    <property type="entry name" value="Tim44"/>
    <property type="match status" value="1"/>
</dbReference>
<evidence type="ECO:0000259" key="6">
    <source>
        <dbReference type="SMART" id="SM00978"/>
    </source>
</evidence>
<dbReference type="AlphaFoldDB" id="V9TTT2"/>
<dbReference type="HOGENOM" id="CLU_086329_1_1_5"/>
<dbReference type="eggNOG" id="COG4395">
    <property type="taxonomic scope" value="Bacteria"/>
</dbReference>
<comment type="subcellular location">
    <subcellularLocation>
        <location evidence="1">Membrane</location>
    </subcellularLocation>
</comment>
<dbReference type="EMBL" id="CP006745">
    <property type="protein sequence ID" value="AHC74016.1"/>
    <property type="molecule type" value="Genomic_DNA"/>
</dbReference>
<protein>
    <recommendedName>
        <fullName evidence="6">Tim44-like domain-containing protein</fullName>
    </recommendedName>
</protein>
<dbReference type="KEGG" id="efk:P856_817"/>
<dbReference type="InterPro" id="IPR039544">
    <property type="entry name" value="Tim44-like"/>
</dbReference>
<dbReference type="Proteomes" id="UP000018700">
    <property type="component" value="Chromosome"/>
</dbReference>
<evidence type="ECO:0000256" key="3">
    <source>
        <dbReference type="ARBA" id="ARBA00022946"/>
    </source>
</evidence>
<dbReference type="GO" id="GO:0030150">
    <property type="term" value="P:protein import into mitochondrial matrix"/>
    <property type="evidence" value="ECO:0007669"/>
    <property type="project" value="TreeGrafter"/>
</dbReference>
<keyword evidence="3" id="KW-0809">Transit peptide</keyword>
<sequence>MGILNGWIISPPLSHPKDIIYMGSSFPLFEVIIYAMIAGFLILKLRNVLGRRTDNEKKRTDHFSPSTQETDNGNIISLSDRVVRESPENNEITSSTDRLACIKQADSKFDERKFLTGARVAFEMIVKAYETGDVDMLKSLLSIPLYSSFMHAIEDREQAKEIQKTSIITFRSIDITGAELIGYEALITLKFVTEHVRVNINDSNKELANDPDSVDTLIDIWTFKRDVRSSDPNWELVLVCVPEEE</sequence>
<accession>V9TTT2</accession>
<keyword evidence="5" id="KW-0812">Transmembrane</keyword>
<dbReference type="GO" id="GO:0051087">
    <property type="term" value="F:protein-folding chaperone binding"/>
    <property type="evidence" value="ECO:0007669"/>
    <property type="project" value="TreeGrafter"/>
</dbReference>
<keyword evidence="8" id="KW-1185">Reference proteome</keyword>
<dbReference type="InterPro" id="IPR032710">
    <property type="entry name" value="NTF2-like_dom_sf"/>
</dbReference>
<evidence type="ECO:0000256" key="4">
    <source>
        <dbReference type="ARBA" id="ARBA00023136"/>
    </source>
</evidence>
<reference evidence="7 8" key="1">
    <citation type="journal article" date="2013" name="PLoS ONE">
        <title>Bacterial endosymbiosis in a chordate host: long-term co-evolution and conservation of secondary metabolism.</title>
        <authorList>
            <person name="Kwan J.C."/>
            <person name="Schmidt E.W."/>
        </authorList>
    </citation>
    <scope>NUCLEOTIDE SEQUENCE [LARGE SCALE GENOMIC DNA]</scope>
    <source>
        <strain evidence="8">faulkneri L5</strain>
    </source>
</reference>
<feature type="transmembrane region" description="Helical" evidence="5">
    <location>
        <begin position="20"/>
        <end position="43"/>
    </location>
</feature>
<keyword evidence="4 5" id="KW-0472">Membrane</keyword>
<dbReference type="SMART" id="SM00978">
    <property type="entry name" value="Tim44"/>
    <property type="match status" value="1"/>
</dbReference>
<dbReference type="InterPro" id="IPR007379">
    <property type="entry name" value="Tim44-like_dom"/>
</dbReference>
<keyword evidence="5" id="KW-1133">Transmembrane helix</keyword>
<evidence type="ECO:0000313" key="8">
    <source>
        <dbReference type="Proteomes" id="UP000018700"/>
    </source>
</evidence>
<dbReference type="SUPFAM" id="SSF54427">
    <property type="entry name" value="NTF2-like"/>
    <property type="match status" value="1"/>
</dbReference>
<evidence type="ECO:0000256" key="5">
    <source>
        <dbReference type="SAM" id="Phobius"/>
    </source>
</evidence>
<dbReference type="NCBIfam" id="NF033779">
    <property type="entry name" value="Tim44_TimA_adap"/>
    <property type="match status" value="1"/>
</dbReference>
<dbReference type="GO" id="GO:0016020">
    <property type="term" value="C:membrane"/>
    <property type="evidence" value="ECO:0007669"/>
    <property type="project" value="UniProtKB-SubCell"/>
</dbReference>
<gene>
    <name evidence="7" type="ORF">P856_817</name>
</gene>
<feature type="domain" description="Tim44-like" evidence="6">
    <location>
        <begin position="95"/>
        <end position="241"/>
    </location>
</feature>
<proteinExistence type="inferred from homology"/>
<dbReference type="STRING" id="1401328.P856_817"/>
<evidence type="ECO:0000256" key="2">
    <source>
        <dbReference type="ARBA" id="ARBA00009597"/>
    </source>
</evidence>
<comment type="similarity">
    <text evidence="2">Belongs to the Tim44 family.</text>
</comment>
<organism evidence="7 8">
    <name type="scientific">Candidatus Endolissoclinum faulkneri L5</name>
    <dbReference type="NCBI Taxonomy" id="1401328"/>
    <lineage>
        <taxon>Bacteria</taxon>
        <taxon>Pseudomonadati</taxon>
        <taxon>Pseudomonadota</taxon>
        <taxon>Alphaproteobacteria</taxon>
        <taxon>Rhodospirillales</taxon>
        <taxon>Rhodospirillaceae</taxon>
        <taxon>Candidatus Endolissoclinum</taxon>
    </lineage>
</organism>
<evidence type="ECO:0000313" key="7">
    <source>
        <dbReference type="EMBL" id="AHC74016.1"/>
    </source>
</evidence>
<name>V9TTT2_9PROT</name>